<name>A0A448XCA7_9PLAT</name>
<dbReference type="Proteomes" id="UP000784294">
    <property type="component" value="Unassembled WGS sequence"/>
</dbReference>
<dbReference type="AlphaFoldDB" id="A0A448XCA7"/>
<gene>
    <name evidence="1" type="ORF">PXEA_LOCUS26799</name>
</gene>
<sequence>MRKPGVLSSLLMVCGPFQSSLIGHLVIQNNKMYWLVLTWYKLSDHLLRSFGRPAVLTNLSHLERALQGKLQQMHRTEHCQALQILGLK</sequence>
<keyword evidence="2" id="KW-1185">Reference proteome</keyword>
<evidence type="ECO:0000313" key="1">
    <source>
        <dbReference type="EMBL" id="VEL33359.1"/>
    </source>
</evidence>
<accession>A0A448XCA7</accession>
<organism evidence="1 2">
    <name type="scientific">Protopolystoma xenopodis</name>
    <dbReference type="NCBI Taxonomy" id="117903"/>
    <lineage>
        <taxon>Eukaryota</taxon>
        <taxon>Metazoa</taxon>
        <taxon>Spiralia</taxon>
        <taxon>Lophotrochozoa</taxon>
        <taxon>Platyhelminthes</taxon>
        <taxon>Monogenea</taxon>
        <taxon>Polyopisthocotylea</taxon>
        <taxon>Polystomatidea</taxon>
        <taxon>Polystomatidae</taxon>
        <taxon>Protopolystoma</taxon>
    </lineage>
</organism>
<comment type="caution">
    <text evidence="1">The sequence shown here is derived from an EMBL/GenBank/DDBJ whole genome shotgun (WGS) entry which is preliminary data.</text>
</comment>
<dbReference type="EMBL" id="CAAALY010245653">
    <property type="protein sequence ID" value="VEL33359.1"/>
    <property type="molecule type" value="Genomic_DNA"/>
</dbReference>
<proteinExistence type="predicted"/>
<protein>
    <submittedName>
        <fullName evidence="1">Uncharacterized protein</fullName>
    </submittedName>
</protein>
<reference evidence="1" key="1">
    <citation type="submission" date="2018-11" db="EMBL/GenBank/DDBJ databases">
        <authorList>
            <consortium name="Pathogen Informatics"/>
        </authorList>
    </citation>
    <scope>NUCLEOTIDE SEQUENCE</scope>
</reference>
<evidence type="ECO:0000313" key="2">
    <source>
        <dbReference type="Proteomes" id="UP000784294"/>
    </source>
</evidence>